<name>A0AAD0X5X8_9LACO</name>
<dbReference type="AlphaFoldDB" id="A0AAD0X5X8"/>
<proteinExistence type="predicted"/>
<sequence length="106" mass="12455">MRVRFRPPGLGDNCWNVSRRRFEPVHNPPSLKYESYSKPEATHFQLRIIWLLSIVTSPSSREAARMADERPLNSVQFVVGYFDTEPFKLNIRVPSPLFRNIQLLLR</sequence>
<organism evidence="1 2">
    <name type="scientific">Lactiplantibacillus paraplantarum</name>
    <dbReference type="NCBI Taxonomy" id="60520"/>
    <lineage>
        <taxon>Bacteria</taxon>
        <taxon>Bacillati</taxon>
        <taxon>Bacillota</taxon>
        <taxon>Bacilli</taxon>
        <taxon>Lactobacillales</taxon>
        <taxon>Lactobacillaceae</taxon>
        <taxon>Lactiplantibacillus</taxon>
    </lineage>
</organism>
<reference evidence="1 2" key="1">
    <citation type="submission" date="2018-10" db="EMBL/GenBank/DDBJ databases">
        <title>Genome seuquencing of Lactobacillus species.</title>
        <authorList>
            <person name="Baek C."/>
            <person name="Yi H."/>
        </authorList>
    </citation>
    <scope>NUCLEOTIDE SEQUENCE [LARGE SCALE GENOMIC DNA]</scope>
    <source>
        <strain evidence="1 2">DSM 10667</strain>
    </source>
</reference>
<dbReference type="EMBL" id="CP032744">
    <property type="protein sequence ID" value="AYJ37372.1"/>
    <property type="molecule type" value="Genomic_DNA"/>
</dbReference>
<dbReference type="Proteomes" id="UP000277896">
    <property type="component" value="Chromosome"/>
</dbReference>
<protein>
    <submittedName>
        <fullName evidence="1">Uncharacterized protein</fullName>
    </submittedName>
</protein>
<evidence type="ECO:0000313" key="2">
    <source>
        <dbReference type="Proteomes" id="UP000277896"/>
    </source>
</evidence>
<evidence type="ECO:0000313" key="1">
    <source>
        <dbReference type="EMBL" id="AYJ37372.1"/>
    </source>
</evidence>
<gene>
    <name evidence="1" type="ORF">LP667_00360</name>
</gene>
<accession>A0AAD0X5X8</accession>